<dbReference type="KEGG" id="ade:Adeh_2319"/>
<dbReference type="eggNOG" id="ENOG5032SBE">
    <property type="taxonomic scope" value="Bacteria"/>
</dbReference>
<sequence>MKRAQRKSSKGKRAAAPAASSGIQLPLEALPEALRAPLLEALRTIIRNYRESRWEPAELNGGKLCEVTISILQGFVAGSYPPAPSKPPNMVAACLALEKAGDKVPRSVRIQIPRVLTALYEIRNNRGVGHVGGDVNPNHMDAVFVLMTAKWIVAELIRLFHGVDTATAAAAVDALVDRTLPIVWEVGGKKRVLLSGLTALEKTLVLLYSTPGGISESVLADWIGHWRASVYRRDVLVPAHRRALVDYDRSTGVVVLSPTGERYVEENIPLEI</sequence>
<gene>
    <name evidence="1" type="ordered locus">Adeh_2319</name>
</gene>
<dbReference type="AlphaFoldDB" id="Q2IKA6"/>
<proteinExistence type="predicted"/>
<name>Q2IKA6_ANADE</name>
<organism evidence="1 2">
    <name type="scientific">Anaeromyxobacter dehalogenans (strain 2CP-C)</name>
    <dbReference type="NCBI Taxonomy" id="290397"/>
    <lineage>
        <taxon>Bacteria</taxon>
        <taxon>Pseudomonadati</taxon>
        <taxon>Myxococcota</taxon>
        <taxon>Myxococcia</taxon>
        <taxon>Myxococcales</taxon>
        <taxon>Cystobacterineae</taxon>
        <taxon>Anaeromyxobacteraceae</taxon>
        <taxon>Anaeromyxobacter</taxon>
    </lineage>
</organism>
<dbReference type="EMBL" id="CP000251">
    <property type="protein sequence ID" value="ABC82089.1"/>
    <property type="molecule type" value="Genomic_DNA"/>
</dbReference>
<evidence type="ECO:0000313" key="1">
    <source>
        <dbReference type="EMBL" id="ABC82089.1"/>
    </source>
</evidence>
<accession>Q2IKA6</accession>
<dbReference type="STRING" id="290397.Adeh_2319"/>
<dbReference type="HOGENOM" id="CLU_094128_0_0_7"/>
<dbReference type="Proteomes" id="UP000001935">
    <property type="component" value="Chromosome"/>
</dbReference>
<evidence type="ECO:0000313" key="2">
    <source>
        <dbReference type="Proteomes" id="UP000001935"/>
    </source>
</evidence>
<reference evidence="1" key="1">
    <citation type="submission" date="2006-01" db="EMBL/GenBank/DDBJ databases">
        <title>Complete sequence of Anaeromyxobacter dehalogenans 2CP-C.</title>
        <authorList>
            <consortium name="US DOE Joint Genome Institute"/>
            <person name="Copeland A."/>
            <person name="Lucas S."/>
            <person name="Lapidus A."/>
            <person name="Barry K."/>
            <person name="Detter J.C."/>
            <person name="Glavina T."/>
            <person name="Hammon N."/>
            <person name="Israni S."/>
            <person name="Pitluck S."/>
            <person name="Brettin T."/>
            <person name="Bruce D."/>
            <person name="Han C."/>
            <person name="Tapia R."/>
            <person name="Gilna P."/>
            <person name="Kiss H."/>
            <person name="Schmutz J."/>
            <person name="Larimer F."/>
            <person name="Land M."/>
            <person name="Kyrpides N."/>
            <person name="Anderson I."/>
            <person name="Sanford R.A."/>
            <person name="Ritalahti K.M."/>
            <person name="Thomas H.S."/>
            <person name="Kirby J.R."/>
            <person name="Zhulin I.B."/>
            <person name="Loeffler F.E."/>
            <person name="Richardson P."/>
        </authorList>
    </citation>
    <scope>NUCLEOTIDE SEQUENCE</scope>
    <source>
        <strain evidence="1">2CP-C</strain>
    </source>
</reference>
<protein>
    <submittedName>
        <fullName evidence="1">Uncharacterized protein</fullName>
    </submittedName>
</protein>